<feature type="region of interest" description="Disordered" evidence="1">
    <location>
        <begin position="702"/>
        <end position="749"/>
    </location>
</feature>
<accession>A0A1X6NZQ4</accession>
<feature type="region of interest" description="Disordered" evidence="1">
    <location>
        <begin position="230"/>
        <end position="249"/>
    </location>
</feature>
<dbReference type="Pfam" id="PF18759">
    <property type="entry name" value="Plavaka"/>
    <property type="match status" value="1"/>
</dbReference>
<feature type="compositionally biased region" description="Low complexity" evidence="1">
    <location>
        <begin position="727"/>
        <end position="738"/>
    </location>
</feature>
<name>A0A1X6NZQ4_PORUM</name>
<proteinExistence type="predicted"/>
<dbReference type="OrthoDB" id="546399at2759"/>
<feature type="compositionally biased region" description="Low complexity" evidence="1">
    <location>
        <begin position="230"/>
        <end position="239"/>
    </location>
</feature>
<feature type="region of interest" description="Disordered" evidence="1">
    <location>
        <begin position="176"/>
        <end position="196"/>
    </location>
</feature>
<feature type="compositionally biased region" description="Low complexity" evidence="1">
    <location>
        <begin position="30"/>
        <end position="40"/>
    </location>
</feature>
<dbReference type="Proteomes" id="UP000218209">
    <property type="component" value="Unassembled WGS sequence"/>
</dbReference>
<gene>
    <name evidence="2" type="ORF">BU14_0308s0005</name>
</gene>
<dbReference type="EMBL" id="KV918963">
    <property type="protein sequence ID" value="OSX74088.1"/>
    <property type="molecule type" value="Genomic_DNA"/>
</dbReference>
<feature type="region of interest" description="Disordered" evidence="1">
    <location>
        <begin position="894"/>
        <end position="951"/>
    </location>
</feature>
<dbReference type="AlphaFoldDB" id="A0A1X6NZQ4"/>
<reference evidence="2 3" key="1">
    <citation type="submission" date="2017-03" db="EMBL/GenBank/DDBJ databases">
        <title>WGS assembly of Porphyra umbilicalis.</title>
        <authorList>
            <person name="Brawley S.H."/>
            <person name="Blouin N.A."/>
            <person name="Ficko-Blean E."/>
            <person name="Wheeler G.L."/>
            <person name="Lohr M."/>
            <person name="Goodson H.V."/>
            <person name="Jenkins J.W."/>
            <person name="Blaby-Haas C.E."/>
            <person name="Helliwell K.E."/>
            <person name="Chan C."/>
            <person name="Marriage T."/>
            <person name="Bhattacharya D."/>
            <person name="Klein A.S."/>
            <person name="Badis Y."/>
            <person name="Brodie J."/>
            <person name="Cao Y."/>
            <person name="Collen J."/>
            <person name="Dittami S.M."/>
            <person name="Gachon C.M."/>
            <person name="Green B.R."/>
            <person name="Karpowicz S."/>
            <person name="Kim J.W."/>
            <person name="Kudahl U."/>
            <person name="Lin S."/>
            <person name="Michel G."/>
            <person name="Mittag M."/>
            <person name="Olson B.J."/>
            <person name="Pangilinan J."/>
            <person name="Peng Y."/>
            <person name="Qiu H."/>
            <person name="Shu S."/>
            <person name="Singer J.T."/>
            <person name="Smith A.G."/>
            <person name="Sprecher B.N."/>
            <person name="Wagner V."/>
            <person name="Wang W."/>
            <person name="Wang Z.-Y."/>
            <person name="Yan J."/>
            <person name="Yarish C."/>
            <person name="Zoeuner-Riek S."/>
            <person name="Zhuang Y."/>
            <person name="Zou Y."/>
            <person name="Lindquist E.A."/>
            <person name="Grimwood J."/>
            <person name="Barry K."/>
            <person name="Rokhsar D.S."/>
            <person name="Schmutz J."/>
            <person name="Stiller J.W."/>
            <person name="Grossman A.R."/>
            <person name="Prochnik S.E."/>
        </authorList>
    </citation>
    <scope>NUCLEOTIDE SEQUENCE [LARGE SCALE GENOMIC DNA]</scope>
    <source>
        <strain evidence="2">4086291</strain>
    </source>
</reference>
<feature type="region of interest" description="Disordered" evidence="1">
    <location>
        <begin position="1027"/>
        <end position="1046"/>
    </location>
</feature>
<evidence type="ECO:0000313" key="3">
    <source>
        <dbReference type="Proteomes" id="UP000218209"/>
    </source>
</evidence>
<feature type="region of interest" description="Disordered" evidence="1">
    <location>
        <begin position="23"/>
        <end position="60"/>
    </location>
</feature>
<protein>
    <submittedName>
        <fullName evidence="2">Uncharacterized protein</fullName>
    </submittedName>
</protein>
<evidence type="ECO:0000256" key="1">
    <source>
        <dbReference type="SAM" id="MobiDB-lite"/>
    </source>
</evidence>
<dbReference type="InterPro" id="IPR041078">
    <property type="entry name" value="Plavaka"/>
</dbReference>
<feature type="compositionally biased region" description="Low complexity" evidence="1">
    <location>
        <begin position="707"/>
        <end position="719"/>
    </location>
</feature>
<feature type="region of interest" description="Disordered" evidence="1">
    <location>
        <begin position="641"/>
        <end position="689"/>
    </location>
</feature>
<evidence type="ECO:0000313" key="2">
    <source>
        <dbReference type="EMBL" id="OSX74088.1"/>
    </source>
</evidence>
<sequence>MGVAACSLPATLVEGTALPFSTLRRGGGMPASAPSAALPRGRPDDERVLGSGDGAAADEDSDLPAISRAADGAHCPEINTTSPKVREYYAAFGDVARTKPLVDPRNRDRPSDFVSDELKEMRMFALSAGGRGLSQKARAEYYTTCVAAERAALRSQHAAELSRFEQVMALLSEHEMDGDSDGTTTGPAVGGEVPTSFNDDPDALLGRVEVPMDPAGSAAAMPSAAGSAAAAGGAKLGGSRPRPRKKTSLRRRIKAVLVEAAANLEAVTGPLETAFPSASAFVNSLKGEATRCLAEQQWRKTDIVDGKDVHVFYSRDVMVVALAAFMRATKLCMRGERKYAADGSVLRTGSLDGDLYLKEQADVDRIHGGKMHEGKELPVFTMATQFFSDATLVSKNEAHYVYPIQVRFPKILTGKMEWVIVGFIPIIKPDSDDGAEKERVRMLRDEVLQRCLAVLLDNFIPASETGVLWNLPGVGSVWVVPRIILYAADQPEERHLLGLKLAGCKYQCSHCLVDKGEAACPHDAKPRRDVVDNVESQLLSAALFKSGCGPAVLDRISEDTSIVPIVPLLAAVHGLGTGSFSLYDIFGFDLLHVMKLGVIRVLALKIPALLKVLCKGGMSRFGPWRKVVVAMSERARHVGRLPNASISAPGRLPGSTEPLYSGPKKRGRAAEPERRQARRRTVEPGTSASECLDTEVAGASCVETDSTRSASSDSGGTTDDSYDDGASDAGTDGTMTGGKEATESAPVPDLEAHNAEYVAFFGEKATHDALLEVVCRAASIMKKLCGDNKEEGYVMSEADSNALSEEAFDFVTKYVRVLFGAINTTKFHALAYHLLSELRFRGNVIEADTSINEALHKLIKVMWQKSNKQGTSFVLQMLRCEQTLAHIIASDKFDKEQGGSGDNLSSGDGCAGGDVDASSGQHGRGDDGGAASLDESHAGAGEDDPQLSPRGATLDLLGVFNTLWDLDNPTTRGGVGEHGDVSEDLVEMEHDLTDDSDGEKDSESAGRELPVHRLRLDTGVQTGAGAGAGEAGVSHPDGAAASAGVPVSARRRRCRRVRISGRRVTVAQAAAADGGRLQQLPALLGVTGTSQLIVANTFKLEAVLPWRVRPVAQLVRAAADLYHKPWYDHVCPPVLRLGLARLLLRAVYGKQCDTVVLQCLEAADARPGCVLSEFNCRRLKWQIHPTTRFPVLLAVPLAHVRRLEHVVPDFEDLCERWGLMGTPTTVPDTPREREEQRFSTNPFFPWTSQSVADAP</sequence>
<organism evidence="2 3">
    <name type="scientific">Porphyra umbilicalis</name>
    <name type="common">Purple laver</name>
    <name type="synonym">Red alga</name>
    <dbReference type="NCBI Taxonomy" id="2786"/>
    <lineage>
        <taxon>Eukaryota</taxon>
        <taxon>Rhodophyta</taxon>
        <taxon>Bangiophyceae</taxon>
        <taxon>Bangiales</taxon>
        <taxon>Bangiaceae</taxon>
        <taxon>Porphyra</taxon>
    </lineage>
</organism>
<keyword evidence="3" id="KW-1185">Reference proteome</keyword>